<dbReference type="EMBL" id="KB095940">
    <property type="protein sequence ID" value="ESO09668.1"/>
    <property type="molecule type" value="Genomic_DNA"/>
</dbReference>
<dbReference type="AlphaFoldDB" id="T1G8D5"/>
<evidence type="ECO:0000256" key="1">
    <source>
        <dbReference type="ARBA" id="ARBA00004496"/>
    </source>
</evidence>
<dbReference type="STRING" id="6412.T1G8D5"/>
<dbReference type="GO" id="GO:0005737">
    <property type="term" value="C:cytoplasm"/>
    <property type="evidence" value="ECO:0007669"/>
    <property type="project" value="UniProtKB-SubCell"/>
</dbReference>
<dbReference type="GeneID" id="20217332"/>
<evidence type="ECO:0000256" key="11">
    <source>
        <dbReference type="RuleBase" id="RU000304"/>
    </source>
</evidence>
<reference evidence="14" key="3">
    <citation type="submission" date="2015-06" db="UniProtKB">
        <authorList>
            <consortium name="EnsemblMetazoa"/>
        </authorList>
    </citation>
    <scope>IDENTIFICATION</scope>
</reference>
<evidence type="ECO:0000256" key="6">
    <source>
        <dbReference type="ARBA" id="ARBA00022679"/>
    </source>
</evidence>
<dbReference type="KEGG" id="hro:HELRODRAFT_92246"/>
<organism evidence="14 15">
    <name type="scientific">Helobdella robusta</name>
    <name type="common">Californian leech</name>
    <dbReference type="NCBI Taxonomy" id="6412"/>
    <lineage>
        <taxon>Eukaryota</taxon>
        <taxon>Metazoa</taxon>
        <taxon>Spiralia</taxon>
        <taxon>Lophotrochozoa</taxon>
        <taxon>Annelida</taxon>
        <taxon>Clitellata</taxon>
        <taxon>Hirudinea</taxon>
        <taxon>Rhynchobdellida</taxon>
        <taxon>Glossiphoniidae</taxon>
        <taxon>Helobdella</taxon>
    </lineage>
</organism>
<keyword evidence="4" id="KW-0963">Cytoplasm</keyword>
<dbReference type="SUPFAM" id="SSF56112">
    <property type="entry name" value="Protein kinase-like (PK-like)"/>
    <property type="match status" value="1"/>
</dbReference>
<evidence type="ECO:0000256" key="8">
    <source>
        <dbReference type="ARBA" id="ARBA00022777"/>
    </source>
</evidence>
<dbReference type="GO" id="GO:0004674">
    <property type="term" value="F:protein serine/threonine kinase activity"/>
    <property type="evidence" value="ECO:0007669"/>
    <property type="project" value="UniProtKB-KW"/>
</dbReference>
<name>T1G8D5_HELRO</name>
<dbReference type="PANTHER" id="PTHR45832:SF22">
    <property type="entry name" value="SERINE_THREONINE-PROTEIN KINASE SAMKA-RELATED"/>
    <property type="match status" value="1"/>
</dbReference>
<dbReference type="OMA" id="KMRPFES"/>
<accession>T1G8D5</accession>
<comment type="subcellular location">
    <subcellularLocation>
        <location evidence="1">Cytoplasm</location>
    </subcellularLocation>
</comment>
<evidence type="ECO:0000256" key="5">
    <source>
        <dbReference type="ARBA" id="ARBA00022527"/>
    </source>
</evidence>
<dbReference type="HOGENOM" id="CLU_000288_63_23_1"/>
<dbReference type="PROSITE" id="PS00107">
    <property type="entry name" value="PROTEIN_KINASE_ATP"/>
    <property type="match status" value="1"/>
</dbReference>
<dbReference type="CTD" id="20217332"/>
<dbReference type="EMBL" id="AMQM01009099">
    <property type="status" value="NOT_ANNOTATED_CDS"/>
    <property type="molecule type" value="Genomic_DNA"/>
</dbReference>
<reference evidence="13 15" key="2">
    <citation type="journal article" date="2013" name="Nature">
        <title>Insights into bilaterian evolution from three spiralian genomes.</title>
        <authorList>
            <person name="Simakov O."/>
            <person name="Marletaz F."/>
            <person name="Cho S.J."/>
            <person name="Edsinger-Gonzales E."/>
            <person name="Havlak P."/>
            <person name="Hellsten U."/>
            <person name="Kuo D.H."/>
            <person name="Larsson T."/>
            <person name="Lv J."/>
            <person name="Arendt D."/>
            <person name="Savage R."/>
            <person name="Osoegawa K."/>
            <person name="de Jong P."/>
            <person name="Grimwood J."/>
            <person name="Chapman J.A."/>
            <person name="Shapiro H."/>
            <person name="Aerts A."/>
            <person name="Otillar R.P."/>
            <person name="Terry A.Y."/>
            <person name="Boore J.L."/>
            <person name="Grigoriev I.V."/>
            <person name="Lindberg D.R."/>
            <person name="Seaver E.C."/>
            <person name="Weisblat D.A."/>
            <person name="Putnam N.H."/>
            <person name="Rokhsar D.S."/>
        </authorList>
    </citation>
    <scope>NUCLEOTIDE SEQUENCE</scope>
</reference>
<evidence type="ECO:0000313" key="15">
    <source>
        <dbReference type="Proteomes" id="UP000015101"/>
    </source>
</evidence>
<dbReference type="PROSITE" id="PS00108">
    <property type="entry name" value="PROTEIN_KINASE_ST"/>
    <property type="match status" value="1"/>
</dbReference>
<dbReference type="OrthoDB" id="2914378at2759"/>
<comment type="similarity">
    <text evidence="2">Belongs to the protein kinase superfamily. STE Ser/Thr protein kinase family. STE20 subfamily.</text>
</comment>
<feature type="domain" description="Protein kinase" evidence="12">
    <location>
        <begin position="12"/>
        <end position="264"/>
    </location>
</feature>
<sequence>SLVTAGDPMSKYITKQKVGSGASGTVIEAMDTTTGKSVAIKKMDLDNQPKKELIITEIEVMKSRHQENIVNYIESYLVNKELWVVMEYLDGGALTDVVTETVLSEAQIAGICKRCLRALSFLHKHDIIHRDIKSDNVLLGMNGEVKLTDFGFCAQVTPEKDKRNTMVGTPYWMAPEVVSSRKQYSYKVDIWSLGIMIIEMLDGEPPYLNETPLKALFLIAANGKPQLKEVDNVSQMLKEFLDLCLEVDVDKRASADQLLDHPFLELDDGLVTLKQNIIAARGVLKNQHQQS</sequence>
<evidence type="ECO:0000256" key="7">
    <source>
        <dbReference type="ARBA" id="ARBA00022741"/>
    </source>
</evidence>
<dbReference type="InParanoid" id="T1G8D5"/>
<dbReference type="EnsemblMetazoa" id="HelroT92246">
    <property type="protein sequence ID" value="HelroP92246"/>
    <property type="gene ID" value="HelroG92246"/>
</dbReference>
<evidence type="ECO:0000313" key="14">
    <source>
        <dbReference type="EnsemblMetazoa" id="HelroP92246"/>
    </source>
</evidence>
<protein>
    <recommendedName>
        <fullName evidence="3">non-specific serine/threonine protein kinase</fullName>
        <ecNumber evidence="3">2.7.11.1</ecNumber>
    </recommendedName>
</protein>
<evidence type="ECO:0000256" key="4">
    <source>
        <dbReference type="ARBA" id="ARBA00022490"/>
    </source>
</evidence>
<dbReference type="InterPro" id="IPR011009">
    <property type="entry name" value="Kinase-like_dom_sf"/>
</dbReference>
<dbReference type="FunFam" id="1.10.510.10:FF:000011">
    <property type="entry name" value="Non-specific serine/threonine protein kinase"/>
    <property type="match status" value="1"/>
</dbReference>
<dbReference type="PANTHER" id="PTHR45832">
    <property type="entry name" value="SERINE/THREONINE-PROTEIN KINASE SAMKA-RELATED-RELATED"/>
    <property type="match status" value="1"/>
</dbReference>
<dbReference type="EC" id="2.7.11.1" evidence="3"/>
<keyword evidence="9 10" id="KW-0067">ATP-binding</keyword>
<evidence type="ECO:0000313" key="13">
    <source>
        <dbReference type="EMBL" id="ESO09668.1"/>
    </source>
</evidence>
<dbReference type="SMART" id="SM00220">
    <property type="entry name" value="S_TKc"/>
    <property type="match status" value="1"/>
</dbReference>
<keyword evidence="5 11" id="KW-0723">Serine/threonine-protein kinase</keyword>
<dbReference type="InterPro" id="IPR000719">
    <property type="entry name" value="Prot_kinase_dom"/>
</dbReference>
<reference evidence="15" key="1">
    <citation type="submission" date="2012-12" db="EMBL/GenBank/DDBJ databases">
        <authorList>
            <person name="Hellsten U."/>
            <person name="Grimwood J."/>
            <person name="Chapman J.A."/>
            <person name="Shapiro H."/>
            <person name="Aerts A."/>
            <person name="Otillar R.P."/>
            <person name="Terry A.Y."/>
            <person name="Boore J.L."/>
            <person name="Simakov O."/>
            <person name="Marletaz F."/>
            <person name="Cho S.-J."/>
            <person name="Edsinger-Gonzales E."/>
            <person name="Havlak P."/>
            <person name="Kuo D.-H."/>
            <person name="Larsson T."/>
            <person name="Lv J."/>
            <person name="Arendt D."/>
            <person name="Savage R."/>
            <person name="Osoegawa K."/>
            <person name="de Jong P."/>
            <person name="Lindberg D.R."/>
            <person name="Seaver E.C."/>
            <person name="Weisblat D.A."/>
            <person name="Putnam N.H."/>
            <person name="Grigoriev I.V."/>
            <person name="Rokhsar D.S."/>
        </authorList>
    </citation>
    <scope>NUCLEOTIDE SEQUENCE</scope>
</reference>
<dbReference type="InterPro" id="IPR051931">
    <property type="entry name" value="PAK3-like"/>
</dbReference>
<keyword evidence="7 10" id="KW-0547">Nucleotide-binding</keyword>
<dbReference type="Proteomes" id="UP000015101">
    <property type="component" value="Unassembled WGS sequence"/>
</dbReference>
<dbReference type="PROSITE" id="PS50011">
    <property type="entry name" value="PROTEIN_KINASE_DOM"/>
    <property type="match status" value="1"/>
</dbReference>
<dbReference type="RefSeq" id="XP_009012246.1">
    <property type="nucleotide sequence ID" value="XM_009013998.1"/>
</dbReference>
<keyword evidence="8" id="KW-0418">Kinase</keyword>
<dbReference type="PIRSF" id="PIRSF000654">
    <property type="entry name" value="Integrin-linked_kinase"/>
    <property type="match status" value="1"/>
</dbReference>
<dbReference type="eggNOG" id="KOG0578">
    <property type="taxonomic scope" value="Eukaryota"/>
</dbReference>
<evidence type="ECO:0000259" key="12">
    <source>
        <dbReference type="PROSITE" id="PS50011"/>
    </source>
</evidence>
<evidence type="ECO:0000256" key="3">
    <source>
        <dbReference type="ARBA" id="ARBA00012513"/>
    </source>
</evidence>
<keyword evidence="6" id="KW-0808">Transferase</keyword>
<feature type="binding site" evidence="10">
    <location>
        <position position="42"/>
    </location>
    <ligand>
        <name>ATP</name>
        <dbReference type="ChEBI" id="CHEBI:30616"/>
    </ligand>
</feature>
<proteinExistence type="inferred from homology"/>
<dbReference type="Pfam" id="PF00069">
    <property type="entry name" value="Pkinase"/>
    <property type="match status" value="1"/>
</dbReference>
<evidence type="ECO:0000256" key="9">
    <source>
        <dbReference type="ARBA" id="ARBA00022840"/>
    </source>
</evidence>
<keyword evidence="15" id="KW-1185">Reference proteome</keyword>
<dbReference type="Gene3D" id="1.10.510.10">
    <property type="entry name" value="Transferase(Phosphotransferase) domain 1"/>
    <property type="match status" value="1"/>
</dbReference>
<evidence type="ECO:0000256" key="2">
    <source>
        <dbReference type="ARBA" id="ARBA00008874"/>
    </source>
</evidence>
<gene>
    <name evidence="14" type="primary">20217332</name>
    <name evidence="13" type="ORF">HELRODRAFT_92246</name>
</gene>
<evidence type="ECO:0000256" key="10">
    <source>
        <dbReference type="PROSITE-ProRule" id="PRU10141"/>
    </source>
</evidence>
<dbReference type="InterPro" id="IPR008271">
    <property type="entry name" value="Ser/Thr_kinase_AS"/>
</dbReference>
<dbReference type="InterPro" id="IPR017441">
    <property type="entry name" value="Protein_kinase_ATP_BS"/>
</dbReference>
<dbReference type="GO" id="GO:0005524">
    <property type="term" value="F:ATP binding"/>
    <property type="evidence" value="ECO:0007669"/>
    <property type="project" value="UniProtKB-UniRule"/>
</dbReference>
<dbReference type="Gene3D" id="3.30.200.20">
    <property type="entry name" value="Phosphorylase Kinase, domain 1"/>
    <property type="match status" value="1"/>
</dbReference>